<accession>A0A1J8PJ26</accession>
<reference evidence="1 2" key="1">
    <citation type="submission" date="2016-03" db="EMBL/GenBank/DDBJ databases">
        <title>Comparative genomics of the ectomycorrhizal sister species Rhizopogon vinicolor and Rhizopogon vesiculosus (Basidiomycota: Boletales) reveals a divergence of the mating type B locus.</title>
        <authorList>
            <person name="Mujic A.B."/>
            <person name="Kuo A."/>
            <person name="Tritt A."/>
            <person name="Lipzen A."/>
            <person name="Chen C."/>
            <person name="Johnson J."/>
            <person name="Sharma A."/>
            <person name="Barry K."/>
            <person name="Grigoriev I.V."/>
            <person name="Spatafora J.W."/>
        </authorList>
    </citation>
    <scope>NUCLEOTIDE SEQUENCE [LARGE SCALE GENOMIC DNA]</scope>
    <source>
        <strain evidence="1 2">AM-OR11-056</strain>
    </source>
</reference>
<organism evidence="1 2">
    <name type="scientific">Rhizopogon vesiculosus</name>
    <dbReference type="NCBI Taxonomy" id="180088"/>
    <lineage>
        <taxon>Eukaryota</taxon>
        <taxon>Fungi</taxon>
        <taxon>Dikarya</taxon>
        <taxon>Basidiomycota</taxon>
        <taxon>Agaricomycotina</taxon>
        <taxon>Agaricomycetes</taxon>
        <taxon>Agaricomycetidae</taxon>
        <taxon>Boletales</taxon>
        <taxon>Suillineae</taxon>
        <taxon>Rhizopogonaceae</taxon>
        <taxon>Rhizopogon</taxon>
    </lineage>
</organism>
<sequence>MVDTSHEGRLTLLKDMKQVASSTRTTLMELTASRTSASIQGMRVYGGDEGSG</sequence>
<name>A0A1J8PJ26_9AGAM</name>
<comment type="caution">
    <text evidence="1">The sequence shown here is derived from an EMBL/GenBank/DDBJ whole genome shotgun (WGS) entry which is preliminary data.</text>
</comment>
<dbReference type="EMBL" id="LVVM01006278">
    <property type="protein sequence ID" value="OJA08567.1"/>
    <property type="molecule type" value="Genomic_DNA"/>
</dbReference>
<proteinExistence type="predicted"/>
<gene>
    <name evidence="1" type="ORF">AZE42_03364</name>
</gene>
<dbReference type="Proteomes" id="UP000183567">
    <property type="component" value="Unassembled WGS sequence"/>
</dbReference>
<evidence type="ECO:0000313" key="2">
    <source>
        <dbReference type="Proteomes" id="UP000183567"/>
    </source>
</evidence>
<dbReference type="AlphaFoldDB" id="A0A1J8PJ26"/>
<keyword evidence="2" id="KW-1185">Reference proteome</keyword>
<evidence type="ECO:0000313" key="1">
    <source>
        <dbReference type="EMBL" id="OJA08567.1"/>
    </source>
</evidence>
<protein>
    <submittedName>
        <fullName evidence="1">Uncharacterized protein</fullName>
    </submittedName>
</protein>